<dbReference type="InterPro" id="IPR036188">
    <property type="entry name" value="FAD/NAD-bd_sf"/>
</dbReference>
<protein>
    <recommendedName>
        <fullName evidence="1">Amine oxidase domain-containing protein</fullName>
    </recommendedName>
</protein>
<dbReference type="SUPFAM" id="SSF51905">
    <property type="entry name" value="FAD/NAD(P)-binding domain"/>
    <property type="match status" value="1"/>
</dbReference>
<keyword evidence="3" id="KW-1185">Reference proteome</keyword>
<dbReference type="Pfam" id="PF02353">
    <property type="entry name" value="CMAS"/>
    <property type="match status" value="1"/>
</dbReference>
<dbReference type="Proteomes" id="UP001485043">
    <property type="component" value="Unassembled WGS sequence"/>
</dbReference>
<dbReference type="Gene3D" id="3.40.50.150">
    <property type="entry name" value="Vaccinia Virus protein VP39"/>
    <property type="match status" value="1"/>
</dbReference>
<dbReference type="AlphaFoldDB" id="A0AAW1TJ34"/>
<dbReference type="InterPro" id="IPR002937">
    <property type="entry name" value="Amino_oxidase"/>
</dbReference>
<dbReference type="EMBL" id="JALJOV010000017">
    <property type="protein sequence ID" value="KAK9868665.1"/>
    <property type="molecule type" value="Genomic_DNA"/>
</dbReference>
<reference evidence="2 3" key="1">
    <citation type="journal article" date="2024" name="Nat. Commun.">
        <title>Phylogenomics reveals the evolutionary origins of lichenization in chlorophyte algae.</title>
        <authorList>
            <person name="Puginier C."/>
            <person name="Libourel C."/>
            <person name="Otte J."/>
            <person name="Skaloud P."/>
            <person name="Haon M."/>
            <person name="Grisel S."/>
            <person name="Petersen M."/>
            <person name="Berrin J.G."/>
            <person name="Delaux P.M."/>
            <person name="Dal Grande F."/>
            <person name="Keller J."/>
        </authorList>
    </citation>
    <scope>NUCLEOTIDE SEQUENCE [LARGE SCALE GENOMIC DNA]</scope>
    <source>
        <strain evidence="2 3">SAG 2523</strain>
    </source>
</reference>
<dbReference type="PRINTS" id="PR00419">
    <property type="entry name" value="ADXRDTASE"/>
</dbReference>
<comment type="caution">
    <text evidence="2">The sequence shown here is derived from an EMBL/GenBank/DDBJ whole genome shotgun (WGS) entry which is preliminary data.</text>
</comment>
<dbReference type="GO" id="GO:0016491">
    <property type="term" value="F:oxidoreductase activity"/>
    <property type="evidence" value="ECO:0007669"/>
    <property type="project" value="InterPro"/>
</dbReference>
<dbReference type="Gene3D" id="1.10.405.20">
    <property type="match status" value="1"/>
</dbReference>
<dbReference type="SUPFAM" id="SSF53335">
    <property type="entry name" value="S-adenosyl-L-methionine-dependent methyltransferases"/>
    <property type="match status" value="1"/>
</dbReference>
<feature type="domain" description="Amine oxidase" evidence="1">
    <location>
        <begin position="15"/>
        <end position="421"/>
    </location>
</feature>
<dbReference type="Gene3D" id="3.30.70.1990">
    <property type="match status" value="1"/>
</dbReference>
<dbReference type="InterPro" id="IPR029063">
    <property type="entry name" value="SAM-dependent_MTases_sf"/>
</dbReference>
<dbReference type="PANTHER" id="PTHR42923:SF17">
    <property type="entry name" value="AMINE OXIDASE DOMAIN-CONTAINING PROTEIN"/>
    <property type="match status" value="1"/>
</dbReference>
<dbReference type="PANTHER" id="PTHR42923">
    <property type="entry name" value="PROTOPORPHYRINOGEN OXIDASE"/>
    <property type="match status" value="1"/>
</dbReference>
<evidence type="ECO:0000313" key="2">
    <source>
        <dbReference type="EMBL" id="KAK9868665.1"/>
    </source>
</evidence>
<organism evidence="2 3">
    <name type="scientific">Apatococcus fuscideae</name>
    <dbReference type="NCBI Taxonomy" id="2026836"/>
    <lineage>
        <taxon>Eukaryota</taxon>
        <taxon>Viridiplantae</taxon>
        <taxon>Chlorophyta</taxon>
        <taxon>core chlorophytes</taxon>
        <taxon>Trebouxiophyceae</taxon>
        <taxon>Chlorellales</taxon>
        <taxon>Chlorellaceae</taxon>
        <taxon>Apatococcus</taxon>
    </lineage>
</organism>
<evidence type="ECO:0000259" key="1">
    <source>
        <dbReference type="Pfam" id="PF01593"/>
    </source>
</evidence>
<proteinExistence type="predicted"/>
<accession>A0AAW1TJ34</accession>
<dbReference type="Pfam" id="PF01593">
    <property type="entry name" value="Amino_oxidase"/>
    <property type="match status" value="1"/>
</dbReference>
<dbReference type="FunFam" id="1.10.405.20:FF:000001">
    <property type="entry name" value="Amine oxidase"/>
    <property type="match status" value="1"/>
</dbReference>
<sequence>MTTADRSVAVIGSGISGLSAAWLLHRYGSRVTLYERAQSCGGHTLTDEALGYPVDLGFQVYNLSTYPNFVGFLEQLGVDSEPSDMSFACSVNDGQMEWGSDGLSGIFAQRKNLLDPSHWRMIWDVIRFGRQAPKVLEIGQAKLYAHMSMGEYLQRNGYSRAFQDNYVLPMCAAVWSVPNAQVLAFPVVMLVRFWVNHHLLELTQRPIWRVIKDRSRSYVNRVLQELEDVQLGTEVLHVVPARKGTKATVTLQDGSCKAFDAVVLATHSDTSLRLLGADAPQGVQELLQAIPYGTNEVYLHTDAGLMARNRRAWASWNFIGAKGNPETTPVCVTYWVNRLQRIPADAPETFVTLNPPRAPAKEKTARHLQLSHPIFSFASLHAQEQLPTVQGKGNLYYAGAWCGYGFHEDGMRAGIAAAQALGANIPWDPIPCNPRASLTDSFFMALFTRFARQALTIGHLRIILPNGAELEFGQPSAVDQPEKAQSNSMGMAKGWHVLPPLQATMRLIKYDFFRKIVIRHDTGLGESYMAGDYEVDDLGALLALLTANAGNIQASRGALGLLNWVGAGLLRLAHAARANTLFGSRSNIAQHYDAGNDMYKVFLDPSMTYSSAVFRHPGEGLEEAQMNKLDDLIAQAGISATDHVLDVGFGWGSGAIRAVQTTGCRVTGLTLSKQQLEEASERVEQAGLSSRITLLFCDYSWDDQ</sequence>
<name>A0AAW1TJ34_9CHLO</name>
<dbReference type="CDD" id="cd02440">
    <property type="entry name" value="AdoMet_MTases"/>
    <property type="match status" value="1"/>
</dbReference>
<evidence type="ECO:0000313" key="3">
    <source>
        <dbReference type="Proteomes" id="UP001485043"/>
    </source>
</evidence>
<dbReference type="InterPro" id="IPR050464">
    <property type="entry name" value="Zeta_carotene_desat/Oxidored"/>
</dbReference>
<gene>
    <name evidence="2" type="ORF">WJX84_010808</name>
</gene>
<dbReference type="Gene3D" id="3.50.50.60">
    <property type="entry name" value="FAD/NAD(P)-binding domain"/>
    <property type="match status" value="1"/>
</dbReference>